<accession>F4P5Y9</accession>
<proteinExistence type="predicted"/>
<dbReference type="AlphaFoldDB" id="F4P5Y9"/>
<sequence>MAQAIVMVRVVLRVLPMSLHRFPCHLFVDSAILHNLDLDMTKDLTVTLSQTLFRLLGYRQFRPNQPAQRMILAKFVSIYRCIGSKTCLGLQWLTLSDFVAISGNLSGCTMRLFLGFRCRNKHLDFCDVTLVFANVCNHCTLNGLSHTFIFLVLSFYSNVLYFWNYFPSLIHA</sequence>
<keyword evidence="1" id="KW-0472">Membrane</keyword>
<protein>
    <submittedName>
        <fullName evidence="2">Expressed protein</fullName>
    </submittedName>
</protein>
<name>F4P5Y9_BATDJ</name>
<dbReference type="GeneID" id="18241311"/>
<dbReference type="InParanoid" id="F4P5Y9"/>
<dbReference type="RefSeq" id="XP_006680024.1">
    <property type="nucleotide sequence ID" value="XM_006679961.1"/>
</dbReference>
<keyword evidence="1" id="KW-0812">Transmembrane</keyword>
<reference evidence="2 3" key="1">
    <citation type="submission" date="2009-12" db="EMBL/GenBank/DDBJ databases">
        <title>The draft genome of Batrachochytrium dendrobatidis.</title>
        <authorList>
            <consortium name="US DOE Joint Genome Institute (JGI-PGF)"/>
            <person name="Kuo A."/>
            <person name="Salamov A."/>
            <person name="Schmutz J."/>
            <person name="Lucas S."/>
            <person name="Pitluck S."/>
            <person name="Rosenblum E."/>
            <person name="Stajich J."/>
            <person name="Eisen M."/>
            <person name="Grigoriev I.V."/>
        </authorList>
    </citation>
    <scope>NUCLEOTIDE SEQUENCE [LARGE SCALE GENOMIC DNA]</scope>
    <source>
        <strain evidence="3">JAM81 / FGSC 10211</strain>
    </source>
</reference>
<dbReference type="EMBL" id="GL882886">
    <property type="protein sequence ID" value="EGF79262.1"/>
    <property type="molecule type" value="Genomic_DNA"/>
</dbReference>
<keyword evidence="3" id="KW-1185">Reference proteome</keyword>
<organism evidence="2 3">
    <name type="scientific">Batrachochytrium dendrobatidis (strain JAM81 / FGSC 10211)</name>
    <name type="common">Frog chytrid fungus</name>
    <dbReference type="NCBI Taxonomy" id="684364"/>
    <lineage>
        <taxon>Eukaryota</taxon>
        <taxon>Fungi</taxon>
        <taxon>Fungi incertae sedis</taxon>
        <taxon>Chytridiomycota</taxon>
        <taxon>Chytridiomycota incertae sedis</taxon>
        <taxon>Chytridiomycetes</taxon>
        <taxon>Rhizophydiales</taxon>
        <taxon>Rhizophydiales incertae sedis</taxon>
        <taxon>Batrachochytrium</taxon>
    </lineage>
</organism>
<feature type="transmembrane region" description="Helical" evidence="1">
    <location>
        <begin position="144"/>
        <end position="166"/>
    </location>
</feature>
<dbReference type="Proteomes" id="UP000007241">
    <property type="component" value="Unassembled WGS sequence"/>
</dbReference>
<keyword evidence="1" id="KW-1133">Transmembrane helix</keyword>
<gene>
    <name evidence="2" type="ORF">BATDEDRAFT_37122</name>
</gene>
<evidence type="ECO:0000313" key="2">
    <source>
        <dbReference type="EMBL" id="EGF79262.1"/>
    </source>
</evidence>
<evidence type="ECO:0000313" key="3">
    <source>
        <dbReference type="Proteomes" id="UP000007241"/>
    </source>
</evidence>
<dbReference type="HOGENOM" id="CLU_1554970_0_0_1"/>
<evidence type="ECO:0000256" key="1">
    <source>
        <dbReference type="SAM" id="Phobius"/>
    </source>
</evidence>